<keyword evidence="1" id="KW-0949">S-adenosyl-L-methionine</keyword>
<feature type="signal peptide" evidence="2">
    <location>
        <begin position="1"/>
        <end position="18"/>
    </location>
</feature>
<organism evidence="4 5">
    <name type="scientific">Cylindrotheca closterium</name>
    <dbReference type="NCBI Taxonomy" id="2856"/>
    <lineage>
        <taxon>Eukaryota</taxon>
        <taxon>Sar</taxon>
        <taxon>Stramenopiles</taxon>
        <taxon>Ochrophyta</taxon>
        <taxon>Bacillariophyta</taxon>
        <taxon>Bacillariophyceae</taxon>
        <taxon>Bacillariophycidae</taxon>
        <taxon>Bacillariales</taxon>
        <taxon>Bacillariaceae</taxon>
        <taxon>Cylindrotheca</taxon>
    </lineage>
</organism>
<proteinExistence type="predicted"/>
<dbReference type="GO" id="GO:0005634">
    <property type="term" value="C:nucleus"/>
    <property type="evidence" value="ECO:0007669"/>
    <property type="project" value="TreeGrafter"/>
</dbReference>
<feature type="domain" description="PRMT5 arginine-N-methyltransferase" evidence="3">
    <location>
        <begin position="141"/>
        <end position="272"/>
    </location>
</feature>
<keyword evidence="2" id="KW-0732">Signal</keyword>
<dbReference type="InterPro" id="IPR035075">
    <property type="entry name" value="PRMT5"/>
</dbReference>
<dbReference type="PANTHER" id="PTHR11006">
    <property type="entry name" value="PROTEIN ARGININE N-METHYLTRANSFERASE"/>
    <property type="match status" value="1"/>
</dbReference>
<reference evidence="4" key="1">
    <citation type="submission" date="2023-08" db="EMBL/GenBank/DDBJ databases">
        <authorList>
            <person name="Audoor S."/>
            <person name="Bilcke G."/>
        </authorList>
    </citation>
    <scope>NUCLEOTIDE SEQUENCE</scope>
</reference>
<evidence type="ECO:0000256" key="1">
    <source>
        <dbReference type="ARBA" id="ARBA00022691"/>
    </source>
</evidence>
<dbReference type="GO" id="GO:0016274">
    <property type="term" value="F:protein-arginine N-methyltransferase activity"/>
    <property type="evidence" value="ECO:0007669"/>
    <property type="project" value="InterPro"/>
</dbReference>
<sequence>MISTIFVLLISYHSTVFAFSSSGLAYCSPSTQTIRSNSNNGQRIQSKSSFALNLSSETGSKDDGELASNPSRRQMLAQSAVAAFSSLVIPTTAVMADENNNDSSSYPYNTQVSFGASWSAVDGLNEMDLSNRNDKVVGFDMKSYKAMRDDPTRTPVFEKAIKERLFKTKNPESQVVLDLGTGPFALFAMMAADMGAGKVYAIEGNPEAAASARYTVKKAGYEDIITVIEGLSTQIQLPEKVDFCVAELIGSVGSEEGVYATVKDAARFLKEPTDSDNWIPTRIQTYGAPASYTLHNLFGPPEFDWTKLGGEPVRFRCSDNGLQLLSDPQVIEDVSFAVGAADRSKEEGTLTFSISADRITKNVQPLFEEFKQKSDAKSSQQYAETTSRSLSGIAMWPRLFLNDHLIIDSRNYPLGGHQKSHWQTVLPIMSGRPLGSLKGGETVEVKYKFELPSDVTKPPQYSIQGVLKYNS</sequence>
<dbReference type="PANTHER" id="PTHR11006:SF53">
    <property type="entry name" value="PROTEIN ARGININE N-METHYLTRANSFERASE 3"/>
    <property type="match status" value="1"/>
</dbReference>
<feature type="chain" id="PRO_5042188291" description="PRMT5 arginine-N-methyltransferase domain-containing protein" evidence="2">
    <location>
        <begin position="19"/>
        <end position="471"/>
    </location>
</feature>
<dbReference type="InterPro" id="IPR029063">
    <property type="entry name" value="SAM-dependent_MTases_sf"/>
</dbReference>
<dbReference type="InterPro" id="IPR025799">
    <property type="entry name" value="Arg_MeTrfase"/>
</dbReference>
<protein>
    <recommendedName>
        <fullName evidence="3">PRMT5 arginine-N-methyltransferase domain-containing protein</fullName>
    </recommendedName>
</protein>
<dbReference type="Pfam" id="PF05185">
    <property type="entry name" value="PRMT5"/>
    <property type="match status" value="1"/>
</dbReference>
<dbReference type="AlphaFoldDB" id="A0AAD2PX80"/>
<evidence type="ECO:0000259" key="3">
    <source>
        <dbReference type="Pfam" id="PF05185"/>
    </source>
</evidence>
<comment type="caution">
    <text evidence="4">The sequence shown here is derived from an EMBL/GenBank/DDBJ whole genome shotgun (WGS) entry which is preliminary data.</text>
</comment>
<dbReference type="Gene3D" id="3.40.50.150">
    <property type="entry name" value="Vaccinia Virus protein VP39"/>
    <property type="match status" value="1"/>
</dbReference>
<dbReference type="CDD" id="cd02440">
    <property type="entry name" value="AdoMet_MTases"/>
    <property type="match status" value="1"/>
</dbReference>
<accession>A0AAD2PX80</accession>
<dbReference type="SUPFAM" id="SSF53335">
    <property type="entry name" value="S-adenosyl-L-methionine-dependent methyltransferases"/>
    <property type="match status" value="1"/>
</dbReference>
<dbReference type="EMBL" id="CAKOGP040002203">
    <property type="protein sequence ID" value="CAJ1965455.1"/>
    <property type="molecule type" value="Genomic_DNA"/>
</dbReference>
<evidence type="ECO:0000256" key="2">
    <source>
        <dbReference type="SAM" id="SignalP"/>
    </source>
</evidence>
<dbReference type="GO" id="GO:0042054">
    <property type="term" value="F:histone methyltransferase activity"/>
    <property type="evidence" value="ECO:0007669"/>
    <property type="project" value="TreeGrafter"/>
</dbReference>
<evidence type="ECO:0000313" key="4">
    <source>
        <dbReference type="EMBL" id="CAJ1965455.1"/>
    </source>
</evidence>
<gene>
    <name evidence="4" type="ORF">CYCCA115_LOCUS21121</name>
</gene>
<keyword evidence="5" id="KW-1185">Reference proteome</keyword>
<evidence type="ECO:0000313" key="5">
    <source>
        <dbReference type="Proteomes" id="UP001295423"/>
    </source>
</evidence>
<name>A0AAD2PX80_9STRA</name>
<dbReference type="Proteomes" id="UP001295423">
    <property type="component" value="Unassembled WGS sequence"/>
</dbReference>